<name>A0AAE1DRD3_9GAST</name>
<gene>
    <name evidence="1" type="ORF">RRG08_045236</name>
</gene>
<evidence type="ECO:0000313" key="1">
    <source>
        <dbReference type="EMBL" id="KAK3779490.1"/>
    </source>
</evidence>
<sequence length="79" mass="8937">MELVAGAFPPSAVHWVRSPDIFNILGIRACNQRARRDKILSLAVLWTFFIGVGTTDETAAYEPVEIRMRKALRSKLLDH</sequence>
<accession>A0AAE1DRD3</accession>
<protein>
    <submittedName>
        <fullName evidence="1">Uncharacterized protein</fullName>
    </submittedName>
</protein>
<organism evidence="1 2">
    <name type="scientific">Elysia crispata</name>
    <name type="common">lettuce slug</name>
    <dbReference type="NCBI Taxonomy" id="231223"/>
    <lineage>
        <taxon>Eukaryota</taxon>
        <taxon>Metazoa</taxon>
        <taxon>Spiralia</taxon>
        <taxon>Lophotrochozoa</taxon>
        <taxon>Mollusca</taxon>
        <taxon>Gastropoda</taxon>
        <taxon>Heterobranchia</taxon>
        <taxon>Euthyneura</taxon>
        <taxon>Panpulmonata</taxon>
        <taxon>Sacoglossa</taxon>
        <taxon>Placobranchoidea</taxon>
        <taxon>Plakobranchidae</taxon>
        <taxon>Elysia</taxon>
    </lineage>
</organism>
<comment type="caution">
    <text evidence="1">The sequence shown here is derived from an EMBL/GenBank/DDBJ whole genome shotgun (WGS) entry which is preliminary data.</text>
</comment>
<proteinExistence type="predicted"/>
<dbReference type="AlphaFoldDB" id="A0AAE1DRD3"/>
<dbReference type="EMBL" id="JAWDGP010002824">
    <property type="protein sequence ID" value="KAK3779490.1"/>
    <property type="molecule type" value="Genomic_DNA"/>
</dbReference>
<evidence type="ECO:0000313" key="2">
    <source>
        <dbReference type="Proteomes" id="UP001283361"/>
    </source>
</evidence>
<reference evidence="1" key="1">
    <citation type="journal article" date="2023" name="G3 (Bethesda)">
        <title>A reference genome for the long-term kleptoplast-retaining sea slug Elysia crispata morphotype clarki.</title>
        <authorList>
            <person name="Eastman K.E."/>
            <person name="Pendleton A.L."/>
            <person name="Shaikh M.A."/>
            <person name="Suttiyut T."/>
            <person name="Ogas R."/>
            <person name="Tomko P."/>
            <person name="Gavelis G."/>
            <person name="Widhalm J.R."/>
            <person name="Wisecaver J.H."/>
        </authorList>
    </citation>
    <scope>NUCLEOTIDE SEQUENCE</scope>
    <source>
        <strain evidence="1">ECLA1</strain>
    </source>
</reference>
<dbReference type="Proteomes" id="UP001283361">
    <property type="component" value="Unassembled WGS sequence"/>
</dbReference>
<keyword evidence="2" id="KW-1185">Reference proteome</keyword>